<evidence type="ECO:0000259" key="3">
    <source>
        <dbReference type="Pfam" id="PF20434"/>
    </source>
</evidence>
<evidence type="ECO:0000256" key="2">
    <source>
        <dbReference type="SAM" id="SignalP"/>
    </source>
</evidence>
<organism evidence="4 5">
    <name type="scientific">Devosia albogilva</name>
    <dbReference type="NCBI Taxonomy" id="429726"/>
    <lineage>
        <taxon>Bacteria</taxon>
        <taxon>Pseudomonadati</taxon>
        <taxon>Pseudomonadota</taxon>
        <taxon>Alphaproteobacteria</taxon>
        <taxon>Hyphomicrobiales</taxon>
        <taxon>Devosiaceae</taxon>
        <taxon>Devosia</taxon>
    </lineage>
</organism>
<feature type="domain" description="BD-FAE-like" evidence="3">
    <location>
        <begin position="61"/>
        <end position="247"/>
    </location>
</feature>
<evidence type="ECO:0000256" key="1">
    <source>
        <dbReference type="ARBA" id="ARBA00022801"/>
    </source>
</evidence>
<dbReference type="RefSeq" id="WP_386832507.1">
    <property type="nucleotide sequence ID" value="NZ_JBHUNP010000001.1"/>
</dbReference>
<comment type="caution">
    <text evidence="4">The sequence shown here is derived from an EMBL/GenBank/DDBJ whole genome shotgun (WGS) entry which is preliminary data.</text>
</comment>
<dbReference type="Gene3D" id="3.40.50.1820">
    <property type="entry name" value="alpha/beta hydrolase"/>
    <property type="match status" value="1"/>
</dbReference>
<dbReference type="InterPro" id="IPR050300">
    <property type="entry name" value="GDXG_lipolytic_enzyme"/>
</dbReference>
<feature type="chain" id="PRO_5046008780" evidence="2">
    <location>
        <begin position="28"/>
        <end position="336"/>
    </location>
</feature>
<evidence type="ECO:0000313" key="4">
    <source>
        <dbReference type="EMBL" id="MFD2647483.1"/>
    </source>
</evidence>
<accession>A0ABW5QII5</accession>
<dbReference type="SUPFAM" id="SSF53474">
    <property type="entry name" value="alpha/beta-Hydrolases"/>
    <property type="match status" value="1"/>
</dbReference>
<dbReference type="InterPro" id="IPR029058">
    <property type="entry name" value="AB_hydrolase_fold"/>
</dbReference>
<keyword evidence="5" id="KW-1185">Reference proteome</keyword>
<proteinExistence type="predicted"/>
<dbReference type="PANTHER" id="PTHR48081">
    <property type="entry name" value="AB HYDROLASE SUPERFAMILY PROTEIN C4A8.06C"/>
    <property type="match status" value="1"/>
</dbReference>
<name>A0ABW5QII5_9HYPH</name>
<gene>
    <name evidence="4" type="ORF">ACFSX5_06690</name>
</gene>
<sequence>MLRLLPYRAVVALLAFAALLAPIPAFALSMMDPFNLPAAMDAGTAKVGDGIPYADGPRHRLDVYAPEQRGEAAPVVFFIYGGGWNRGERSDYQYVGRALASRGFVTVIADYRLVPEVTYPGFLEDSAAALRWTQDNIASYGGDPNRLFLAGHSAGAYNAVMLALDPSFLREYGVTLSIRGVAALSGPYDFYPFEYGEVRDAFGSAPNPQGTQPINLVTPDTPPMYLATGTTDPIVRMQNTERFAQKLKDNGIWVTTRYYEGFGHMEPVIAIGAAWRWRMPVLDDMVAFFQMFGAFPSGVPYAAVVPEAPEDLPSSVAPMDQIVDQLNALFQPIEAD</sequence>
<feature type="signal peptide" evidence="2">
    <location>
        <begin position="1"/>
        <end position="27"/>
    </location>
</feature>
<dbReference type="EMBL" id="JBHUNP010000001">
    <property type="protein sequence ID" value="MFD2647483.1"/>
    <property type="molecule type" value="Genomic_DNA"/>
</dbReference>
<reference evidence="5" key="1">
    <citation type="journal article" date="2019" name="Int. J. Syst. Evol. Microbiol.">
        <title>The Global Catalogue of Microorganisms (GCM) 10K type strain sequencing project: providing services to taxonomists for standard genome sequencing and annotation.</title>
        <authorList>
            <consortium name="The Broad Institute Genomics Platform"/>
            <consortium name="The Broad Institute Genome Sequencing Center for Infectious Disease"/>
            <person name="Wu L."/>
            <person name="Ma J."/>
        </authorList>
    </citation>
    <scope>NUCLEOTIDE SEQUENCE [LARGE SCALE GENOMIC DNA]</scope>
    <source>
        <strain evidence="5">CCM 7427</strain>
    </source>
</reference>
<dbReference type="Proteomes" id="UP001597521">
    <property type="component" value="Unassembled WGS sequence"/>
</dbReference>
<keyword evidence="2" id="KW-0732">Signal</keyword>
<keyword evidence="1 4" id="KW-0378">Hydrolase</keyword>
<dbReference type="InterPro" id="IPR049492">
    <property type="entry name" value="BD-FAE-like_dom"/>
</dbReference>
<dbReference type="PANTHER" id="PTHR48081:SF33">
    <property type="entry name" value="KYNURENINE FORMAMIDASE"/>
    <property type="match status" value="1"/>
</dbReference>
<dbReference type="GO" id="GO:0016787">
    <property type="term" value="F:hydrolase activity"/>
    <property type="evidence" value="ECO:0007669"/>
    <property type="project" value="UniProtKB-KW"/>
</dbReference>
<evidence type="ECO:0000313" key="5">
    <source>
        <dbReference type="Proteomes" id="UP001597521"/>
    </source>
</evidence>
<protein>
    <submittedName>
        <fullName evidence="4">Alpha/beta hydrolase</fullName>
    </submittedName>
</protein>
<dbReference type="Pfam" id="PF20434">
    <property type="entry name" value="BD-FAE"/>
    <property type="match status" value="1"/>
</dbReference>